<reference evidence="2 3" key="1">
    <citation type="journal article" date="2019" name="Commun. Biol.">
        <title>The bagworm genome reveals a unique fibroin gene that provides high tensile strength.</title>
        <authorList>
            <person name="Kono N."/>
            <person name="Nakamura H."/>
            <person name="Ohtoshi R."/>
            <person name="Tomita M."/>
            <person name="Numata K."/>
            <person name="Arakawa K."/>
        </authorList>
    </citation>
    <scope>NUCLEOTIDE SEQUENCE [LARGE SCALE GENOMIC DNA]</scope>
</reference>
<feature type="region of interest" description="Disordered" evidence="1">
    <location>
        <begin position="45"/>
        <end position="82"/>
    </location>
</feature>
<evidence type="ECO:0000313" key="3">
    <source>
        <dbReference type="Proteomes" id="UP000299102"/>
    </source>
</evidence>
<evidence type="ECO:0000313" key="2">
    <source>
        <dbReference type="EMBL" id="GBP67221.1"/>
    </source>
</evidence>
<dbReference type="Proteomes" id="UP000299102">
    <property type="component" value="Unassembled WGS sequence"/>
</dbReference>
<organism evidence="2 3">
    <name type="scientific">Eumeta variegata</name>
    <name type="common">Bagworm moth</name>
    <name type="synonym">Eumeta japonica</name>
    <dbReference type="NCBI Taxonomy" id="151549"/>
    <lineage>
        <taxon>Eukaryota</taxon>
        <taxon>Metazoa</taxon>
        <taxon>Ecdysozoa</taxon>
        <taxon>Arthropoda</taxon>
        <taxon>Hexapoda</taxon>
        <taxon>Insecta</taxon>
        <taxon>Pterygota</taxon>
        <taxon>Neoptera</taxon>
        <taxon>Endopterygota</taxon>
        <taxon>Lepidoptera</taxon>
        <taxon>Glossata</taxon>
        <taxon>Ditrysia</taxon>
        <taxon>Tineoidea</taxon>
        <taxon>Psychidae</taxon>
        <taxon>Oiketicinae</taxon>
        <taxon>Eumeta</taxon>
    </lineage>
</organism>
<comment type="caution">
    <text evidence="2">The sequence shown here is derived from an EMBL/GenBank/DDBJ whole genome shotgun (WGS) entry which is preliminary data.</text>
</comment>
<accession>A0A4C1XTH9</accession>
<dbReference type="AlphaFoldDB" id="A0A4C1XTH9"/>
<dbReference type="EMBL" id="BGZK01000976">
    <property type="protein sequence ID" value="GBP67221.1"/>
    <property type="molecule type" value="Genomic_DNA"/>
</dbReference>
<proteinExistence type="predicted"/>
<evidence type="ECO:0000256" key="1">
    <source>
        <dbReference type="SAM" id="MobiDB-lite"/>
    </source>
</evidence>
<protein>
    <submittedName>
        <fullName evidence="2">Uncharacterized protein</fullName>
    </submittedName>
</protein>
<gene>
    <name evidence="2" type="ORF">EVAR_47782_1</name>
</gene>
<name>A0A4C1XTH9_EUMVA</name>
<sequence length="132" mass="15086">MFCIALLSVNFHSRHARLDLDHGRTDRGVFGLSIASMTTFINSPRRAPAHVESIRGQDDQNENRSRTSEESRVVWRSSTAQRRERAAASGVVKYVPENPHRHGPPSLPYRTHVEFRTGHGKSFLRRITRPMI</sequence>
<feature type="compositionally biased region" description="Basic and acidic residues" evidence="1">
    <location>
        <begin position="52"/>
        <end position="73"/>
    </location>
</feature>
<keyword evidence="3" id="KW-1185">Reference proteome</keyword>